<accession>A0A2K4ZLG7</accession>
<evidence type="ECO:0000313" key="2">
    <source>
        <dbReference type="Proteomes" id="UP000236311"/>
    </source>
</evidence>
<dbReference type="EMBL" id="OFSM01000023">
    <property type="protein sequence ID" value="SOY31242.1"/>
    <property type="molecule type" value="Genomic_DNA"/>
</dbReference>
<evidence type="ECO:0000313" key="1">
    <source>
        <dbReference type="EMBL" id="SOY31242.1"/>
    </source>
</evidence>
<keyword evidence="2" id="KW-1185">Reference proteome</keyword>
<dbReference type="OrthoDB" id="2058691at2"/>
<name>A0A2K4ZLG7_9FIRM</name>
<organism evidence="1 2">
    <name type="scientific">Acetatifactor muris</name>
    <dbReference type="NCBI Taxonomy" id="879566"/>
    <lineage>
        <taxon>Bacteria</taxon>
        <taxon>Bacillati</taxon>
        <taxon>Bacillota</taxon>
        <taxon>Clostridia</taxon>
        <taxon>Lachnospirales</taxon>
        <taxon>Lachnospiraceae</taxon>
        <taxon>Acetatifactor</taxon>
    </lineage>
</organism>
<dbReference type="RefSeq" id="WP_103241245.1">
    <property type="nucleotide sequence ID" value="NZ_JANJZD010000021.1"/>
</dbReference>
<dbReference type="AlphaFoldDB" id="A0A2K4ZLG7"/>
<reference evidence="1 2" key="1">
    <citation type="submission" date="2018-01" db="EMBL/GenBank/DDBJ databases">
        <authorList>
            <person name="Gaut B.S."/>
            <person name="Morton B.R."/>
            <person name="Clegg M.T."/>
            <person name="Duvall M.R."/>
        </authorList>
    </citation>
    <scope>NUCLEOTIDE SEQUENCE [LARGE SCALE GENOMIC DNA]</scope>
    <source>
        <strain evidence="1">GP69</strain>
    </source>
</reference>
<dbReference type="Proteomes" id="UP000236311">
    <property type="component" value="Unassembled WGS sequence"/>
</dbReference>
<proteinExistence type="predicted"/>
<sequence>MGNAKGATIMDIKNIDIYNLPKWFSDIIEEVDILCEEALRSSVSYSRITEERYKILDKHDFISKLTDDGGVDEPMELTARETKALSRFFTLEYDKARAESIQMYLLGCSHIFKLLRALEEI</sequence>
<protein>
    <submittedName>
        <fullName evidence="1">Uncharacterized protein</fullName>
    </submittedName>
</protein>
<gene>
    <name evidence="1" type="ORF">AMURIS_03978</name>
</gene>